<evidence type="ECO:0000313" key="5">
    <source>
        <dbReference type="Proteomes" id="UP001225072"/>
    </source>
</evidence>
<dbReference type="InterPro" id="IPR010723">
    <property type="entry name" value="HemN_C"/>
</dbReference>
<evidence type="ECO:0000259" key="3">
    <source>
        <dbReference type="PROSITE" id="PS51918"/>
    </source>
</evidence>
<comment type="subcellular location">
    <subcellularLocation>
        <location evidence="2">Cytoplasm</location>
    </subcellularLocation>
</comment>
<dbReference type="InterPro" id="IPR007197">
    <property type="entry name" value="rSAM"/>
</dbReference>
<protein>
    <recommendedName>
        <fullName evidence="2">Heme chaperone HemW</fullName>
    </recommendedName>
</protein>
<keyword evidence="2" id="KW-0349">Heme</keyword>
<keyword evidence="2" id="KW-0949">S-adenosyl-L-methionine</keyword>
<dbReference type="InterPro" id="IPR006638">
    <property type="entry name" value="Elp3/MiaA/NifB-like_rSAM"/>
</dbReference>
<dbReference type="InterPro" id="IPR034505">
    <property type="entry name" value="Coproporphyrinogen-III_oxidase"/>
</dbReference>
<keyword evidence="4" id="KW-0560">Oxidoreductase</keyword>
<dbReference type="PANTHER" id="PTHR13932:SF5">
    <property type="entry name" value="RADICAL S-ADENOSYL METHIONINE DOMAIN-CONTAINING PROTEIN 1, MITOCHONDRIAL"/>
    <property type="match status" value="1"/>
</dbReference>
<dbReference type="Proteomes" id="UP001225072">
    <property type="component" value="Unassembled WGS sequence"/>
</dbReference>
<dbReference type="EMBL" id="JAUTAL010000001">
    <property type="protein sequence ID" value="MDQ1094898.1"/>
    <property type="molecule type" value="Genomic_DNA"/>
</dbReference>
<keyword evidence="2" id="KW-0408">Iron</keyword>
<dbReference type="InterPro" id="IPR058240">
    <property type="entry name" value="rSAM_sf"/>
</dbReference>
<dbReference type="GO" id="GO:0051989">
    <property type="term" value="F:coproporphyrinogen dehydrogenase activity"/>
    <property type="evidence" value="ECO:0007669"/>
    <property type="project" value="UniProtKB-EC"/>
</dbReference>
<dbReference type="SFLD" id="SFLDF00288">
    <property type="entry name" value="HemN-like__clustered_with_nucl"/>
    <property type="match status" value="1"/>
</dbReference>
<keyword evidence="2" id="KW-0004">4Fe-4S</keyword>
<dbReference type="SFLD" id="SFLDF00562">
    <property type="entry name" value="HemN-like__clustered_with_heat"/>
    <property type="match status" value="1"/>
</dbReference>
<gene>
    <name evidence="4" type="ORF">QE404_000045</name>
</gene>
<dbReference type="SMART" id="SM00729">
    <property type="entry name" value="Elp3"/>
    <property type="match status" value="1"/>
</dbReference>
<accession>A0ABU0TCT6</accession>
<dbReference type="SFLD" id="SFLDG01082">
    <property type="entry name" value="B12-binding_domain_containing"/>
    <property type="match status" value="1"/>
</dbReference>
<organism evidence="4 5">
    <name type="scientific">Chryseobacterium camelliae</name>
    <dbReference type="NCBI Taxonomy" id="1265445"/>
    <lineage>
        <taxon>Bacteria</taxon>
        <taxon>Pseudomonadati</taxon>
        <taxon>Bacteroidota</taxon>
        <taxon>Flavobacteriia</taxon>
        <taxon>Flavobacteriales</taxon>
        <taxon>Weeksellaceae</taxon>
        <taxon>Chryseobacterium group</taxon>
        <taxon>Chryseobacterium</taxon>
    </lineage>
</organism>
<dbReference type="SFLD" id="SFLDG01065">
    <property type="entry name" value="anaerobic_coproporphyrinogen-I"/>
    <property type="match status" value="1"/>
</dbReference>
<sequence length="384" mass="44156">MSSDFFRAFFMIYIHIPFCKQKCSYCNFHFSTSMQLKEGMIAAMKKEIALRKGELQHKTLRSLYFGGGTPSVLSPDEINGLIDEVLKYFSFEKDIEITLEANPDDLDNNFLKALSKFPVNRLSIGTQSFFDADLKLMNRAHNASEAEGSIKRAQDYGFENLSIDLIYGSPTSGLEVWKENLKRTIALEVPHISSYALTVEPKTALENWIEKGKVSTPKEEEQNSEFYYLSSFLKDHGFDHYEISNFAKPGFYSRHNSAYWKYHEYLGIGPSAHSYNGFDKRSWNVAHNQHYIQKLSSGMLAKEEEILSEKDQFNEMIMIGLRTVWGIDLDQLKTKFSEALIENFNAGIRQKMLDGILITENNHLKIPEEHWFMADGIASDLFMV</sequence>
<dbReference type="InterPro" id="IPR023404">
    <property type="entry name" value="rSAM_horseshoe"/>
</dbReference>
<dbReference type="CDD" id="cd01335">
    <property type="entry name" value="Radical_SAM"/>
    <property type="match status" value="1"/>
</dbReference>
<dbReference type="SFLD" id="SFLDS00029">
    <property type="entry name" value="Radical_SAM"/>
    <property type="match status" value="1"/>
</dbReference>
<comment type="similarity">
    <text evidence="1">Belongs to the anaerobic coproporphyrinogen-III oxidase family. HemW subfamily.</text>
</comment>
<evidence type="ECO:0000313" key="4">
    <source>
        <dbReference type="EMBL" id="MDQ1094898.1"/>
    </source>
</evidence>
<comment type="function">
    <text evidence="2">Probably acts as a heme chaperone, transferring heme to an unknown acceptor. Binds one molecule of heme per monomer, possibly covalently. Binds 1 [4Fe-4S] cluster. The cluster is coordinated with 3 cysteines and an exchangeable S-adenosyl-L-methionine.</text>
</comment>
<name>A0ABU0TCT6_9FLAO</name>
<dbReference type="Pfam" id="PF04055">
    <property type="entry name" value="Radical_SAM"/>
    <property type="match status" value="1"/>
</dbReference>
<feature type="domain" description="Radical SAM core" evidence="3">
    <location>
        <begin position="4"/>
        <end position="239"/>
    </location>
</feature>
<keyword evidence="2" id="KW-0963">Cytoplasm</keyword>
<proteinExistence type="inferred from homology"/>
<evidence type="ECO:0000256" key="1">
    <source>
        <dbReference type="ARBA" id="ARBA00006100"/>
    </source>
</evidence>
<dbReference type="Pfam" id="PF06969">
    <property type="entry name" value="HemN_C"/>
    <property type="match status" value="1"/>
</dbReference>
<dbReference type="NCBIfam" id="TIGR00539">
    <property type="entry name" value="hemN_rel"/>
    <property type="match status" value="1"/>
</dbReference>
<comment type="caution">
    <text evidence="4">The sequence shown here is derived from an EMBL/GenBank/DDBJ whole genome shotgun (WGS) entry which is preliminary data.</text>
</comment>
<dbReference type="PROSITE" id="PS51918">
    <property type="entry name" value="RADICAL_SAM"/>
    <property type="match status" value="1"/>
</dbReference>
<keyword evidence="2" id="KW-0479">Metal-binding</keyword>
<dbReference type="Gene3D" id="3.80.30.20">
    <property type="entry name" value="tm_1862 like domain"/>
    <property type="match status" value="1"/>
</dbReference>
<reference evidence="4 5" key="1">
    <citation type="submission" date="2023-07" db="EMBL/GenBank/DDBJ databases">
        <title>Functional and genomic diversity of the sorghum phyllosphere microbiome.</title>
        <authorList>
            <person name="Shade A."/>
        </authorList>
    </citation>
    <scope>NUCLEOTIDE SEQUENCE [LARGE SCALE GENOMIC DNA]</scope>
    <source>
        <strain evidence="4 5">SORGH_AS_1064</strain>
    </source>
</reference>
<dbReference type="SUPFAM" id="SSF102114">
    <property type="entry name" value="Radical SAM enzymes"/>
    <property type="match status" value="1"/>
</dbReference>
<keyword evidence="5" id="KW-1185">Reference proteome</keyword>
<dbReference type="PANTHER" id="PTHR13932">
    <property type="entry name" value="COPROPORPHYRINIGEN III OXIDASE"/>
    <property type="match status" value="1"/>
</dbReference>
<dbReference type="InterPro" id="IPR004559">
    <property type="entry name" value="HemW-like"/>
</dbReference>
<keyword evidence="2" id="KW-0411">Iron-sulfur</keyword>
<evidence type="ECO:0000256" key="2">
    <source>
        <dbReference type="RuleBase" id="RU364116"/>
    </source>
</evidence>
<keyword evidence="2" id="KW-0143">Chaperone</keyword>